<proteinExistence type="predicted"/>
<reference evidence="1" key="1">
    <citation type="submission" date="2021-06" db="EMBL/GenBank/DDBJ databases">
        <authorList>
            <person name="Hodson N. C."/>
            <person name="Mongue J. A."/>
            <person name="Jaron S. K."/>
        </authorList>
    </citation>
    <scope>NUCLEOTIDE SEQUENCE</scope>
</reference>
<gene>
    <name evidence="1" type="ORF">AFUS01_LOCUS26808</name>
</gene>
<protein>
    <submittedName>
        <fullName evidence="1">Uncharacterized protein</fullName>
    </submittedName>
</protein>
<comment type="caution">
    <text evidence="1">The sequence shown here is derived from an EMBL/GenBank/DDBJ whole genome shotgun (WGS) entry which is preliminary data.</text>
</comment>
<feature type="non-terminal residue" evidence="1">
    <location>
        <position position="1"/>
    </location>
</feature>
<organism evidence="1 2">
    <name type="scientific">Allacma fusca</name>
    <dbReference type="NCBI Taxonomy" id="39272"/>
    <lineage>
        <taxon>Eukaryota</taxon>
        <taxon>Metazoa</taxon>
        <taxon>Ecdysozoa</taxon>
        <taxon>Arthropoda</taxon>
        <taxon>Hexapoda</taxon>
        <taxon>Collembola</taxon>
        <taxon>Symphypleona</taxon>
        <taxon>Sminthuridae</taxon>
        <taxon>Allacma</taxon>
    </lineage>
</organism>
<accession>A0A8J2PCG2</accession>
<sequence>ATEGQSQLSKRVTTLPSPVWQTEYRQQPFLRILISDFPTS</sequence>
<evidence type="ECO:0000313" key="1">
    <source>
        <dbReference type="EMBL" id="CAG7816178.1"/>
    </source>
</evidence>
<dbReference type="Proteomes" id="UP000708208">
    <property type="component" value="Unassembled WGS sequence"/>
</dbReference>
<name>A0A8J2PCG2_9HEXA</name>
<dbReference type="EMBL" id="CAJVCH010363035">
    <property type="protein sequence ID" value="CAG7816178.1"/>
    <property type="molecule type" value="Genomic_DNA"/>
</dbReference>
<dbReference type="AlphaFoldDB" id="A0A8J2PCG2"/>
<keyword evidence="2" id="KW-1185">Reference proteome</keyword>
<evidence type="ECO:0000313" key="2">
    <source>
        <dbReference type="Proteomes" id="UP000708208"/>
    </source>
</evidence>